<dbReference type="Proteomes" id="UP000218968">
    <property type="component" value="Chromosome"/>
</dbReference>
<evidence type="ECO:0000256" key="7">
    <source>
        <dbReference type="SAM" id="Phobius"/>
    </source>
</evidence>
<dbReference type="Pfam" id="PF04347">
    <property type="entry name" value="FliO"/>
    <property type="match status" value="1"/>
</dbReference>
<keyword evidence="9" id="KW-1185">Reference proteome</keyword>
<accession>A0A290XHM0</accession>
<organism evidence="8 9">
    <name type="scientific">Luteimonas chenhongjianii</name>
    <dbReference type="NCBI Taxonomy" id="2006110"/>
    <lineage>
        <taxon>Bacteria</taxon>
        <taxon>Pseudomonadati</taxon>
        <taxon>Pseudomonadota</taxon>
        <taxon>Gammaproteobacteria</taxon>
        <taxon>Lysobacterales</taxon>
        <taxon>Lysobacteraceae</taxon>
        <taxon>Luteimonas</taxon>
    </lineage>
</organism>
<feature type="region of interest" description="Disordered" evidence="6">
    <location>
        <begin position="1"/>
        <end position="28"/>
    </location>
</feature>
<protein>
    <recommendedName>
        <fullName evidence="10">Flagellar protein</fullName>
    </recommendedName>
</protein>
<evidence type="ECO:0000256" key="1">
    <source>
        <dbReference type="ARBA" id="ARBA00004236"/>
    </source>
</evidence>
<dbReference type="GO" id="GO:0044781">
    <property type="term" value="P:bacterial-type flagellum organization"/>
    <property type="evidence" value="ECO:0007669"/>
    <property type="project" value="InterPro"/>
</dbReference>
<dbReference type="AlphaFoldDB" id="A0A290XHM0"/>
<evidence type="ECO:0000256" key="3">
    <source>
        <dbReference type="ARBA" id="ARBA00022692"/>
    </source>
</evidence>
<keyword evidence="5 7" id="KW-0472">Membrane</keyword>
<dbReference type="KEGG" id="lum:CNR27_01695"/>
<dbReference type="EMBL" id="CP023406">
    <property type="protein sequence ID" value="ATD68630.1"/>
    <property type="molecule type" value="Genomic_DNA"/>
</dbReference>
<feature type="transmembrane region" description="Helical" evidence="7">
    <location>
        <begin position="97"/>
        <end position="121"/>
    </location>
</feature>
<evidence type="ECO:0000313" key="9">
    <source>
        <dbReference type="Proteomes" id="UP000218968"/>
    </source>
</evidence>
<evidence type="ECO:0008006" key="10">
    <source>
        <dbReference type="Google" id="ProtNLM"/>
    </source>
</evidence>
<evidence type="ECO:0000256" key="6">
    <source>
        <dbReference type="SAM" id="MobiDB-lite"/>
    </source>
</evidence>
<dbReference type="GO" id="GO:0016020">
    <property type="term" value="C:membrane"/>
    <property type="evidence" value="ECO:0007669"/>
    <property type="project" value="InterPro"/>
</dbReference>
<gene>
    <name evidence="8" type="ORF">CNR27_01695</name>
</gene>
<keyword evidence="4 7" id="KW-1133">Transmembrane helix</keyword>
<evidence type="ECO:0000313" key="8">
    <source>
        <dbReference type="EMBL" id="ATD68630.1"/>
    </source>
</evidence>
<feature type="transmembrane region" description="Helical" evidence="7">
    <location>
        <begin position="133"/>
        <end position="154"/>
    </location>
</feature>
<sequence>MAGQRAEVGLEPAVAGDQRAGRPVEGRAGERYRLEDLVQRPRSLCGGPGGGARGAGTTRTGGWRHALRDIGSLLTWRRTARVPLLRVPMVHARSSRFCFPLAAAAVMAPGLALAGVAPAAAAPTPGDSFIGELLAILIPLVLIIAGLLFLLRLLRRRYGLSGSDAPLSVVQILPVGPRERLVLVKSRGGRVFAIGVGAHSVNFVTDMAPEDLQTPVSSTAAASPELPVNIDGHR</sequence>
<dbReference type="InterPro" id="IPR022781">
    <property type="entry name" value="Flagellar_biosynth_FliO"/>
</dbReference>
<evidence type="ECO:0000256" key="4">
    <source>
        <dbReference type="ARBA" id="ARBA00022989"/>
    </source>
</evidence>
<proteinExistence type="predicted"/>
<comment type="subcellular location">
    <subcellularLocation>
        <location evidence="1">Cell membrane</location>
    </subcellularLocation>
</comment>
<feature type="compositionally biased region" description="Basic and acidic residues" evidence="6">
    <location>
        <begin position="19"/>
        <end position="28"/>
    </location>
</feature>
<name>A0A290XHM0_9GAMM</name>
<evidence type="ECO:0000256" key="2">
    <source>
        <dbReference type="ARBA" id="ARBA00022475"/>
    </source>
</evidence>
<keyword evidence="2" id="KW-1003">Cell membrane</keyword>
<evidence type="ECO:0000256" key="5">
    <source>
        <dbReference type="ARBA" id="ARBA00023136"/>
    </source>
</evidence>
<reference evidence="9" key="1">
    <citation type="submission" date="2017-09" db="EMBL/GenBank/DDBJ databases">
        <title>Luteimonas liuhanmingii sp.nov., isolated from the intestinal contents of Tibetan Plateau Pika in Yushu, Qinghai Province, China.</title>
        <authorList>
            <person name="Gui Z."/>
        </authorList>
    </citation>
    <scope>NUCLEOTIDE SEQUENCE [LARGE SCALE GENOMIC DNA]</scope>
    <source>
        <strain evidence="9">100111</strain>
    </source>
</reference>
<keyword evidence="3 7" id="KW-0812">Transmembrane</keyword>